<dbReference type="EMBL" id="CALLCH030000019">
    <property type="protein sequence ID" value="CAI4219019.1"/>
    <property type="molecule type" value="Genomic_DNA"/>
</dbReference>
<dbReference type="PANTHER" id="PTHR11188">
    <property type="entry name" value="ARRESTIN DOMAIN CONTAINING PROTEIN"/>
    <property type="match status" value="1"/>
</dbReference>
<feature type="region of interest" description="Disordered" evidence="1">
    <location>
        <begin position="313"/>
        <end position="362"/>
    </location>
</feature>
<protein>
    <recommendedName>
        <fullName evidence="2">Arrestin C-terminal-like domain-containing protein</fullName>
    </recommendedName>
</protein>
<dbReference type="GO" id="GO:0070086">
    <property type="term" value="P:ubiquitin-dependent endocytosis"/>
    <property type="evidence" value="ECO:0007669"/>
    <property type="project" value="TreeGrafter"/>
</dbReference>
<dbReference type="Pfam" id="PF02752">
    <property type="entry name" value="Arrestin_C"/>
    <property type="match status" value="1"/>
</dbReference>
<accession>A0A9P1H8W2</accession>
<proteinExistence type="predicted"/>
<dbReference type="InterPro" id="IPR014752">
    <property type="entry name" value="Arrestin-like_C"/>
</dbReference>
<feature type="compositionally biased region" description="Acidic residues" evidence="1">
    <location>
        <begin position="581"/>
        <end position="592"/>
    </location>
</feature>
<dbReference type="OrthoDB" id="2238745at2759"/>
<feature type="region of interest" description="Disordered" evidence="1">
    <location>
        <begin position="572"/>
        <end position="595"/>
    </location>
</feature>
<sequence>MVSARAPKPQFSTDVVPIHKPVASSSGMVCSILMAEPNVFLAGFDHDGRARRGNRPTGTALLRGKLQLVITKNVKIRTVQLKLAGKTRTEWPEGIPAQIARVGGGFAANAGAHFFDATNDGWETEYGNQCSYSLKNELPDTASTHVSLRSIPLTLDSPPFSRRSAASAKELKKLKLRSVPRDHQTPFGSVKWELQANVERHGPFRPNLSGTKEVSIVRVPDQLSLETTEPISISRQWDDQLHYDIVVSGKSFAIGSKVPIAFKFTPLAKVQVYKIRVYLAESIEYWTNNRMVTRREPGRKILLLEKTAGKPMDTSLGAELRTTSGGELSPRERRSAREVAATRNSMQAARRGSPSAPLPEPSNNLLGDLDLGLENFWGPTEIEANVQIPTCEMMKKDNNLILHPDSSWKNVSVDHWIRHRLPITLLNCRATQTNTNLPEYSGLDPASSYVQRACGCTDSASLSLSEEHIPRSPRTSLPDPRMRTASGRPRPYSAIEPVGHSRPIHLIRVPSFGPPEFDADEPPPPADDDRHRQNSIDASSILTPPPRYDTIIGTPSVDGLADYFARLAAHGFTNPDTHEESPEEEEDDDSDSDGLTLAVVGPQRLTERTGRVNVVNPRTPGGGRIPSRSLEISRPAVDFILAEPPQRKVIIDSSTPAAVA</sequence>
<evidence type="ECO:0000256" key="1">
    <source>
        <dbReference type="SAM" id="MobiDB-lite"/>
    </source>
</evidence>
<gene>
    <name evidence="3" type="ORF">PPNO1_LOCUS8590</name>
</gene>
<dbReference type="GO" id="GO:0031625">
    <property type="term" value="F:ubiquitin protein ligase binding"/>
    <property type="evidence" value="ECO:0007669"/>
    <property type="project" value="TreeGrafter"/>
</dbReference>
<name>A0A9P1H8W2_9PEZI</name>
<keyword evidence="4" id="KW-1185">Reference proteome</keyword>
<feature type="region of interest" description="Disordered" evidence="1">
    <location>
        <begin position="461"/>
        <end position="532"/>
    </location>
</feature>
<dbReference type="SMART" id="SM01017">
    <property type="entry name" value="Arrestin_C"/>
    <property type="match status" value="1"/>
</dbReference>
<dbReference type="PANTHER" id="PTHR11188:SF174">
    <property type="entry name" value="ARRESTIN-RELATED TRAFFICKING ADAPTER 10-RELATED"/>
    <property type="match status" value="1"/>
</dbReference>
<dbReference type="AlphaFoldDB" id="A0A9P1H8W2"/>
<dbReference type="InterPro" id="IPR011022">
    <property type="entry name" value="Arrestin_C-like"/>
</dbReference>
<dbReference type="GO" id="GO:0030674">
    <property type="term" value="F:protein-macromolecule adaptor activity"/>
    <property type="evidence" value="ECO:0007669"/>
    <property type="project" value="TreeGrafter"/>
</dbReference>
<comment type="caution">
    <text evidence="3">The sequence shown here is derived from an EMBL/GenBank/DDBJ whole genome shotgun (WGS) entry which is preliminary data.</text>
</comment>
<dbReference type="InterPro" id="IPR050357">
    <property type="entry name" value="Arrestin_domain-protein"/>
</dbReference>
<evidence type="ECO:0000313" key="3">
    <source>
        <dbReference type="EMBL" id="CAI4219019.1"/>
    </source>
</evidence>
<feature type="domain" description="Arrestin C-terminal-like" evidence="2">
    <location>
        <begin position="237"/>
        <end position="430"/>
    </location>
</feature>
<evidence type="ECO:0000259" key="2">
    <source>
        <dbReference type="SMART" id="SM01017"/>
    </source>
</evidence>
<organism evidence="3 4">
    <name type="scientific">Parascedosporium putredinis</name>
    <dbReference type="NCBI Taxonomy" id="1442378"/>
    <lineage>
        <taxon>Eukaryota</taxon>
        <taxon>Fungi</taxon>
        <taxon>Dikarya</taxon>
        <taxon>Ascomycota</taxon>
        <taxon>Pezizomycotina</taxon>
        <taxon>Sordariomycetes</taxon>
        <taxon>Hypocreomycetidae</taxon>
        <taxon>Microascales</taxon>
        <taxon>Microascaceae</taxon>
        <taxon>Parascedosporium</taxon>
    </lineage>
</organism>
<dbReference type="Proteomes" id="UP000838763">
    <property type="component" value="Unassembled WGS sequence"/>
</dbReference>
<dbReference type="Gene3D" id="2.60.40.640">
    <property type="match status" value="1"/>
</dbReference>
<dbReference type="GO" id="GO:0005829">
    <property type="term" value="C:cytosol"/>
    <property type="evidence" value="ECO:0007669"/>
    <property type="project" value="TreeGrafter"/>
</dbReference>
<evidence type="ECO:0000313" key="4">
    <source>
        <dbReference type="Proteomes" id="UP000838763"/>
    </source>
</evidence>
<reference evidence="3" key="1">
    <citation type="submission" date="2022-11" db="EMBL/GenBank/DDBJ databases">
        <authorList>
            <person name="Scott C."/>
            <person name="Bruce N."/>
        </authorList>
    </citation>
    <scope>NUCLEOTIDE SEQUENCE</scope>
</reference>